<name>A0A512DVG9_9PROT</name>
<sequence length="261" mass="29385">MTPAEAVRAARSPRIVRLFGLYMCRYAGRRFHGVRLARGTLPSLPEDRPVIVYSNHPSWWDPAMFIMLARLRFPDRDGYGPMEASALQQYGFMRRIGIFGIETDNPRGAAAFLKISGGLLEDPRTMLWITAEGGFTDARSRPVRLRPGLAHLVRRIPDAVIVPLALEYPFWDERTPEALCRFGTPMVSGAGTVEEWQGRLEAALTDTMDRLSADSMTRDPARFEPLLSGEAGVGGVYDLWRRAKALVRGERFQPQHGRERT</sequence>
<evidence type="ECO:0000313" key="3">
    <source>
        <dbReference type="Proteomes" id="UP000321523"/>
    </source>
</evidence>
<dbReference type="RefSeq" id="WP_052831273.1">
    <property type="nucleotide sequence ID" value="NZ_BJYZ01000021.1"/>
</dbReference>
<dbReference type="EMBL" id="BJYZ01000021">
    <property type="protein sequence ID" value="GEO40469.1"/>
    <property type="molecule type" value="Genomic_DNA"/>
</dbReference>
<gene>
    <name evidence="2" type="ORF">SAE02_46170</name>
</gene>
<evidence type="ECO:0000313" key="2">
    <source>
        <dbReference type="EMBL" id="GEO40469.1"/>
    </source>
</evidence>
<feature type="domain" description="Phospholipid/glycerol acyltransferase" evidence="1">
    <location>
        <begin position="50"/>
        <end position="169"/>
    </location>
</feature>
<dbReference type="AlphaFoldDB" id="A0A512DVG9"/>
<keyword evidence="2" id="KW-0808">Transferase</keyword>
<dbReference type="InterPro" id="IPR002123">
    <property type="entry name" value="Plipid/glycerol_acylTrfase"/>
</dbReference>
<dbReference type="GO" id="GO:0016746">
    <property type="term" value="F:acyltransferase activity"/>
    <property type="evidence" value="ECO:0007669"/>
    <property type="project" value="UniProtKB-KW"/>
</dbReference>
<organism evidence="2 3">
    <name type="scientific">Skermanella aerolata</name>
    <dbReference type="NCBI Taxonomy" id="393310"/>
    <lineage>
        <taxon>Bacteria</taxon>
        <taxon>Pseudomonadati</taxon>
        <taxon>Pseudomonadota</taxon>
        <taxon>Alphaproteobacteria</taxon>
        <taxon>Rhodospirillales</taxon>
        <taxon>Azospirillaceae</taxon>
        <taxon>Skermanella</taxon>
    </lineage>
</organism>
<dbReference type="Proteomes" id="UP000321523">
    <property type="component" value="Unassembled WGS sequence"/>
</dbReference>
<dbReference type="CDD" id="cd06551">
    <property type="entry name" value="LPLAT"/>
    <property type="match status" value="1"/>
</dbReference>
<keyword evidence="2" id="KW-0012">Acyltransferase</keyword>
<proteinExistence type="predicted"/>
<comment type="caution">
    <text evidence="2">The sequence shown here is derived from an EMBL/GenBank/DDBJ whole genome shotgun (WGS) entry which is preliminary data.</text>
</comment>
<protein>
    <submittedName>
        <fullName evidence="2">Acyltransferase</fullName>
    </submittedName>
</protein>
<accession>A0A512DVG9</accession>
<reference evidence="2 3" key="1">
    <citation type="submission" date="2019-07" db="EMBL/GenBank/DDBJ databases">
        <title>Whole genome shotgun sequence of Skermanella aerolata NBRC 106429.</title>
        <authorList>
            <person name="Hosoyama A."/>
            <person name="Uohara A."/>
            <person name="Ohji S."/>
            <person name="Ichikawa N."/>
        </authorList>
    </citation>
    <scope>NUCLEOTIDE SEQUENCE [LARGE SCALE GENOMIC DNA]</scope>
    <source>
        <strain evidence="2 3">NBRC 106429</strain>
    </source>
</reference>
<keyword evidence="3" id="KW-1185">Reference proteome</keyword>
<dbReference type="SMART" id="SM00563">
    <property type="entry name" value="PlsC"/>
    <property type="match status" value="1"/>
</dbReference>
<dbReference type="Pfam" id="PF01553">
    <property type="entry name" value="Acyltransferase"/>
    <property type="match status" value="1"/>
</dbReference>
<dbReference type="OrthoDB" id="152799at2"/>
<dbReference type="SUPFAM" id="SSF69593">
    <property type="entry name" value="Glycerol-3-phosphate (1)-acyltransferase"/>
    <property type="match status" value="1"/>
</dbReference>
<evidence type="ECO:0000259" key="1">
    <source>
        <dbReference type="SMART" id="SM00563"/>
    </source>
</evidence>